<dbReference type="Proteomes" id="UP001207528">
    <property type="component" value="Unassembled WGS sequence"/>
</dbReference>
<dbReference type="Proteomes" id="UP000069773">
    <property type="component" value="Unassembled WGS sequence"/>
</dbReference>
<evidence type="ECO:0000313" key="3">
    <source>
        <dbReference type="Proteomes" id="UP000069773"/>
    </source>
</evidence>
<name>A0AAW5SJE0_MYCNV</name>
<proteinExistence type="predicted"/>
<dbReference type="EMBL" id="JACKTI010000029">
    <property type="protein sequence ID" value="MCV7023626.1"/>
    <property type="molecule type" value="Genomic_DNA"/>
</dbReference>
<accession>A0AAW5SJE0</accession>
<reference evidence="1 3" key="1">
    <citation type="journal article" date="2016" name="Genome Announc.">
        <title>Draft Genome Sequences of Five Rapidly Growing Mycobacterium Species, M. thermoresistibile, M. fortuitum subsp. acetamidolyticum, M. canariasense, M. brisbanense, and M. novocastrense.</title>
        <authorList>
            <person name="Katahira K."/>
            <person name="Ogura Y."/>
            <person name="Gotoh Y."/>
            <person name="Hayashi T."/>
        </authorList>
    </citation>
    <scope>NUCLEOTIDE SEQUENCE [LARGE SCALE GENOMIC DNA]</scope>
    <source>
        <strain evidence="1 3">JCM18114</strain>
    </source>
</reference>
<organism evidence="2 4">
    <name type="scientific">Mycolicibacterium novocastrense</name>
    <name type="common">Mycobacterium novocastrense</name>
    <dbReference type="NCBI Taxonomy" id="59813"/>
    <lineage>
        <taxon>Bacteria</taxon>
        <taxon>Bacillati</taxon>
        <taxon>Actinomycetota</taxon>
        <taxon>Actinomycetes</taxon>
        <taxon>Mycobacteriales</taxon>
        <taxon>Mycobacteriaceae</taxon>
        <taxon>Mycolicibacterium</taxon>
    </lineage>
</organism>
<protein>
    <submittedName>
        <fullName evidence="2">Uncharacterized protein</fullName>
    </submittedName>
</protein>
<dbReference type="EMBL" id="BCTA01000013">
    <property type="protein sequence ID" value="GAT07730.1"/>
    <property type="molecule type" value="Genomic_DNA"/>
</dbReference>
<evidence type="ECO:0000313" key="4">
    <source>
        <dbReference type="Proteomes" id="UP001207528"/>
    </source>
</evidence>
<dbReference type="RefSeq" id="WP_067387563.1">
    <property type="nucleotide sequence ID" value="NZ_BCTA01000013.1"/>
</dbReference>
<evidence type="ECO:0000313" key="1">
    <source>
        <dbReference type="EMBL" id="GAT07730.1"/>
    </source>
</evidence>
<comment type="caution">
    <text evidence="2">The sequence shown here is derived from an EMBL/GenBank/DDBJ whole genome shotgun (WGS) entry which is preliminary data.</text>
</comment>
<sequence length="359" mass="39860">MAELWTTDQAARYWGVTPARARGILSARHIHRIAGYPAEDIWAVDRHQGARTDLTTPTAALTLATTAAALTDTADDRTRWRLFLEFNRGADEAGRAALTLIRDEPPTTGQPRYDALLAAIAEHIAARYALPGPLWSITTDRFLDTPWWTSDLPSARAYAMLSSPAAFRRRGIYLDRHDLTHDGATPMPEPLFDRAEIHRALTALAAELQRRGVIGHVHVIGGAAMLLAYDETRVATRDIDALFSPDGPMVDAIRKVATDNGWPSTWLNSQAASYVSRTPGTGSLVFDHPYLQVAATPPRHLLAMKVLAARPTTDRQDLEFLLDYLNITSETEVWAIVQRYFPDSPIPERSRLLIADLLR</sequence>
<gene>
    <name evidence="2" type="ORF">H7I77_09735</name>
    <name evidence="1" type="ORF">RMCN_0863</name>
</gene>
<dbReference type="AlphaFoldDB" id="A0AAW5SJE0"/>
<keyword evidence="3" id="KW-1185">Reference proteome</keyword>
<reference evidence="2" key="3">
    <citation type="journal article" date="2022" name="BMC Genomics">
        <title>Comparative genome analysis of mycobacteria focusing on tRNA and non-coding RNA.</title>
        <authorList>
            <person name="Behra P.R.K."/>
            <person name="Pettersson B.M.F."/>
            <person name="Ramesh M."/>
            <person name="Das S."/>
            <person name="Dasgupta S."/>
            <person name="Kirsebom L.A."/>
        </authorList>
    </citation>
    <scope>NUCLEOTIDE SEQUENCE</scope>
    <source>
        <strain evidence="2">DSM 44203</strain>
    </source>
</reference>
<reference evidence="2" key="2">
    <citation type="submission" date="2020-07" db="EMBL/GenBank/DDBJ databases">
        <authorList>
            <person name="Pettersson B.M.F."/>
            <person name="Behra P.R.K."/>
            <person name="Ramesh M."/>
            <person name="Das S."/>
            <person name="Dasgupta S."/>
            <person name="Kirsebom L.A."/>
        </authorList>
    </citation>
    <scope>NUCLEOTIDE SEQUENCE</scope>
    <source>
        <strain evidence="2">DSM 44203</strain>
    </source>
</reference>
<evidence type="ECO:0000313" key="2">
    <source>
        <dbReference type="EMBL" id="MCV7023626.1"/>
    </source>
</evidence>